<dbReference type="Pfam" id="PF13508">
    <property type="entry name" value="Acetyltransf_7"/>
    <property type="match status" value="1"/>
</dbReference>
<dbReference type="GeneID" id="68870950"/>
<dbReference type="Gene3D" id="3.40.630.30">
    <property type="match status" value="1"/>
</dbReference>
<accession>A0A073J311</accession>
<comment type="caution">
    <text evidence="4">The sequence shown here is derived from an EMBL/GenBank/DDBJ whole genome shotgun (WGS) entry which is preliminary data.</text>
</comment>
<dbReference type="EMBL" id="JAMD01000004">
    <property type="protein sequence ID" value="KEJ96230.1"/>
    <property type="molecule type" value="Genomic_DNA"/>
</dbReference>
<proteinExistence type="predicted"/>
<dbReference type="InterPro" id="IPR016181">
    <property type="entry name" value="Acyl_CoA_acyltransferase"/>
</dbReference>
<dbReference type="RefSeq" id="WP_037925406.1">
    <property type="nucleotide sequence ID" value="NZ_CP054599.1"/>
</dbReference>
<evidence type="ECO:0000256" key="2">
    <source>
        <dbReference type="ARBA" id="ARBA00023315"/>
    </source>
</evidence>
<dbReference type="Proteomes" id="UP000027746">
    <property type="component" value="Unassembled WGS sequence"/>
</dbReference>
<reference evidence="4 5" key="1">
    <citation type="submission" date="2014-01" db="EMBL/GenBank/DDBJ databases">
        <title>Sulfitobacter sp. H3 (MCCC 1A00686) Genome Sequencing.</title>
        <authorList>
            <person name="Lai Q."/>
            <person name="Hong Z."/>
        </authorList>
    </citation>
    <scope>NUCLEOTIDE SEQUENCE [LARGE SCALE GENOMIC DNA]</scope>
    <source>
        <strain evidence="4 5">H3</strain>
    </source>
</reference>
<keyword evidence="1" id="KW-0808">Transferase</keyword>
<dbReference type="PANTHER" id="PTHR43877">
    <property type="entry name" value="AMINOALKYLPHOSPHONATE N-ACETYLTRANSFERASE-RELATED-RELATED"/>
    <property type="match status" value="1"/>
</dbReference>
<evidence type="ECO:0000313" key="5">
    <source>
        <dbReference type="Proteomes" id="UP000027746"/>
    </source>
</evidence>
<keyword evidence="2" id="KW-0012">Acyltransferase</keyword>
<dbReference type="OrthoDB" id="9797417at2"/>
<dbReference type="InterPro" id="IPR050832">
    <property type="entry name" value="Bact_Acetyltransf"/>
</dbReference>
<dbReference type="SUPFAM" id="SSF55729">
    <property type="entry name" value="Acyl-CoA N-acyltransferases (Nat)"/>
    <property type="match status" value="1"/>
</dbReference>
<dbReference type="AlphaFoldDB" id="A0A073J311"/>
<name>A0A073J311_9RHOB</name>
<dbReference type="PROSITE" id="PS51186">
    <property type="entry name" value="GNAT"/>
    <property type="match status" value="1"/>
</dbReference>
<organism evidence="4 5">
    <name type="scientific">Pseudosulfitobacter pseudonitzschiae</name>
    <dbReference type="NCBI Taxonomy" id="1402135"/>
    <lineage>
        <taxon>Bacteria</taxon>
        <taxon>Pseudomonadati</taxon>
        <taxon>Pseudomonadota</taxon>
        <taxon>Alphaproteobacteria</taxon>
        <taxon>Rhodobacterales</taxon>
        <taxon>Roseobacteraceae</taxon>
        <taxon>Pseudosulfitobacter</taxon>
    </lineage>
</organism>
<dbReference type="CDD" id="cd04301">
    <property type="entry name" value="NAT_SF"/>
    <property type="match status" value="1"/>
</dbReference>
<keyword evidence="5" id="KW-1185">Reference proteome</keyword>
<dbReference type="InterPro" id="IPR000182">
    <property type="entry name" value="GNAT_dom"/>
</dbReference>
<evidence type="ECO:0000256" key="1">
    <source>
        <dbReference type="ARBA" id="ARBA00022679"/>
    </source>
</evidence>
<evidence type="ECO:0000259" key="3">
    <source>
        <dbReference type="PROSITE" id="PS51186"/>
    </source>
</evidence>
<evidence type="ECO:0000313" key="4">
    <source>
        <dbReference type="EMBL" id="KEJ96230.1"/>
    </source>
</evidence>
<sequence>MNAVEIRAARPLDAGTVGAILGANVDATPWLPRVHSRAEEVMFAADMIDAGWVTTARTDAGVVGFLALQDTEIQALYVAPEAQNRAAGTALLNHAKARHRRLGLWSFAANAGANRFYERAGFRPVQHTDGAGNDVGLPDVRYEWHADKETL</sequence>
<protein>
    <recommendedName>
        <fullName evidence="3">N-acetyltransferase domain-containing protein</fullName>
    </recommendedName>
</protein>
<feature type="domain" description="N-acetyltransferase" evidence="3">
    <location>
        <begin position="4"/>
        <end position="147"/>
    </location>
</feature>
<dbReference type="GO" id="GO:0016747">
    <property type="term" value="F:acyltransferase activity, transferring groups other than amino-acyl groups"/>
    <property type="evidence" value="ECO:0007669"/>
    <property type="project" value="InterPro"/>
</dbReference>
<gene>
    <name evidence="4" type="ORF">SUH3_18385</name>
</gene>